<feature type="domain" description="Peptidase C39-like" evidence="2">
    <location>
        <begin position="124"/>
        <end position="288"/>
    </location>
</feature>
<dbReference type="OrthoDB" id="1164310at2"/>
<dbReference type="Gene3D" id="3.90.70.10">
    <property type="entry name" value="Cysteine proteinases"/>
    <property type="match status" value="1"/>
</dbReference>
<feature type="transmembrane region" description="Helical" evidence="1">
    <location>
        <begin position="6"/>
        <end position="23"/>
    </location>
</feature>
<dbReference type="Proteomes" id="UP000290649">
    <property type="component" value="Unassembled WGS sequence"/>
</dbReference>
<evidence type="ECO:0000259" key="2">
    <source>
        <dbReference type="Pfam" id="PF13529"/>
    </source>
</evidence>
<evidence type="ECO:0000313" key="4">
    <source>
        <dbReference type="Proteomes" id="UP000290649"/>
    </source>
</evidence>
<dbReference type="EMBL" id="QOUX01000032">
    <property type="protein sequence ID" value="RXJ01696.1"/>
    <property type="molecule type" value="Genomic_DNA"/>
</dbReference>
<dbReference type="PANTHER" id="PTHR37806:SF1">
    <property type="entry name" value="PEPTIDASE C39-LIKE DOMAIN-CONTAINING PROTEIN"/>
    <property type="match status" value="1"/>
</dbReference>
<sequence>MDILYIGIGAIIVISFIAIYVIAKMVGTEKLVGRAILSFSLLLAFVGGGVYVYLGGNPFTKEEVEEVITEEKPYVVKANDQVTYFPTFSEAVAFSRSLGSPVPVYFFETLAWDETNDIPSTIIQVPLILQLPELARGSEVTSLTMLLNYAGVKVRKLELAALIRKDQTPLSRDGERIFYGHPNDGFVGNIYSTNQPGIGVFHKPILELAENFLPEKMVDMTGAEFEDILHPIHQGIPVWALIHTQFRTLPESSFQKIVTPSGEIEVTPYQHAVLITGFDERYVYFNDPTSKEVNRPILKEQFKAAWQQMGSQAISYVK</sequence>
<feature type="transmembrane region" description="Helical" evidence="1">
    <location>
        <begin position="35"/>
        <end position="54"/>
    </location>
</feature>
<keyword evidence="1" id="KW-1133">Transmembrane helix</keyword>
<evidence type="ECO:0000313" key="3">
    <source>
        <dbReference type="EMBL" id="RXJ01696.1"/>
    </source>
</evidence>
<keyword evidence="1" id="KW-0812">Transmembrane</keyword>
<proteinExistence type="predicted"/>
<evidence type="ECO:0000256" key="1">
    <source>
        <dbReference type="SAM" id="Phobius"/>
    </source>
</evidence>
<dbReference type="Pfam" id="PF13529">
    <property type="entry name" value="Peptidase_C39_2"/>
    <property type="match status" value="1"/>
</dbReference>
<accession>A0A4Q0VT20</accession>
<dbReference type="RefSeq" id="WP_129077997.1">
    <property type="nucleotide sequence ID" value="NZ_QOUX01000032.1"/>
</dbReference>
<dbReference type="AlphaFoldDB" id="A0A4Q0VT20"/>
<keyword evidence="4" id="KW-1185">Reference proteome</keyword>
<organism evidence="3 4">
    <name type="scientific">Anaerobacillus alkaliphilus</name>
    <dbReference type="NCBI Taxonomy" id="1548597"/>
    <lineage>
        <taxon>Bacteria</taxon>
        <taxon>Bacillati</taxon>
        <taxon>Bacillota</taxon>
        <taxon>Bacilli</taxon>
        <taxon>Bacillales</taxon>
        <taxon>Bacillaceae</taxon>
        <taxon>Anaerobacillus</taxon>
    </lineage>
</organism>
<gene>
    <name evidence="3" type="ORF">DS745_09460</name>
</gene>
<keyword evidence="1" id="KW-0472">Membrane</keyword>
<name>A0A4Q0VT20_9BACI</name>
<dbReference type="PANTHER" id="PTHR37806">
    <property type="entry name" value="LMO0724 PROTEIN"/>
    <property type="match status" value="1"/>
</dbReference>
<dbReference type="InterPro" id="IPR039564">
    <property type="entry name" value="Peptidase_C39-like"/>
</dbReference>
<reference evidence="3 4" key="1">
    <citation type="journal article" date="2019" name="Int. J. Syst. Evol. Microbiol.">
        <title>Anaerobacillus alkaliphilus sp. nov., a novel alkaliphilic and moderately halophilic bacterium.</title>
        <authorList>
            <person name="Borsodi A.K."/>
            <person name="Aszalos J.M."/>
            <person name="Bihari P."/>
            <person name="Nagy I."/>
            <person name="Schumann P."/>
            <person name="Sproer C."/>
            <person name="Kovacs A.L."/>
            <person name="Boka K."/>
            <person name="Dobosy P."/>
            <person name="Ovari M."/>
            <person name="Szili-Kovacs T."/>
            <person name="Toth E."/>
        </authorList>
    </citation>
    <scope>NUCLEOTIDE SEQUENCE [LARGE SCALE GENOMIC DNA]</scope>
    <source>
        <strain evidence="3 4">B16-10</strain>
    </source>
</reference>
<protein>
    <recommendedName>
        <fullName evidence="2">Peptidase C39-like domain-containing protein</fullName>
    </recommendedName>
</protein>
<comment type="caution">
    <text evidence="3">The sequence shown here is derived from an EMBL/GenBank/DDBJ whole genome shotgun (WGS) entry which is preliminary data.</text>
</comment>